<evidence type="ECO:0000313" key="5">
    <source>
        <dbReference type="EMBL" id="KYO57320.1"/>
    </source>
</evidence>
<name>A0A162LV90_9PROT</name>
<dbReference type="AlphaFoldDB" id="A0A162LV90"/>
<dbReference type="GO" id="GO:0016989">
    <property type="term" value="F:sigma factor antagonist activity"/>
    <property type="evidence" value="ECO:0007669"/>
    <property type="project" value="TreeGrafter"/>
</dbReference>
<dbReference type="Pfam" id="PF04773">
    <property type="entry name" value="FecR"/>
    <property type="match status" value="1"/>
</dbReference>
<keyword evidence="2" id="KW-0812">Transmembrane</keyword>
<dbReference type="InterPro" id="IPR012373">
    <property type="entry name" value="Ferrdict_sens_TM"/>
</dbReference>
<feature type="domain" description="FecR N-terminal" evidence="4">
    <location>
        <begin position="8"/>
        <end position="49"/>
    </location>
</feature>
<evidence type="ECO:0000259" key="3">
    <source>
        <dbReference type="Pfam" id="PF04773"/>
    </source>
</evidence>
<dbReference type="Gene3D" id="2.60.120.1440">
    <property type="match status" value="1"/>
</dbReference>
<reference evidence="5 6" key="1">
    <citation type="submission" date="2015-12" db="EMBL/GenBank/DDBJ databases">
        <title>Genome sequence of Tistrella mobilis MCCC 1A02139.</title>
        <authorList>
            <person name="Lu L."/>
            <person name="Lai Q."/>
            <person name="Shao Z."/>
            <person name="Qian P."/>
        </authorList>
    </citation>
    <scope>NUCLEOTIDE SEQUENCE [LARGE SCALE GENOMIC DNA]</scope>
    <source>
        <strain evidence="5 6">MCCC 1A02139</strain>
    </source>
</reference>
<dbReference type="PIRSF" id="PIRSF018266">
    <property type="entry name" value="FecR"/>
    <property type="match status" value="1"/>
</dbReference>
<protein>
    <submittedName>
        <fullName evidence="5">Uncharacterized protein</fullName>
    </submittedName>
</protein>
<comment type="caution">
    <text evidence="5">The sequence shown here is derived from an EMBL/GenBank/DDBJ whole genome shotgun (WGS) entry which is preliminary data.</text>
</comment>
<dbReference type="Proteomes" id="UP000075787">
    <property type="component" value="Unassembled WGS sequence"/>
</dbReference>
<accession>A0A162LV90</accession>
<dbReference type="RefSeq" id="WP_062761623.1">
    <property type="nucleotide sequence ID" value="NZ_CP121045.1"/>
</dbReference>
<organism evidence="5 6">
    <name type="scientific">Tistrella mobilis</name>
    <dbReference type="NCBI Taxonomy" id="171437"/>
    <lineage>
        <taxon>Bacteria</taxon>
        <taxon>Pseudomonadati</taxon>
        <taxon>Pseudomonadota</taxon>
        <taxon>Alphaproteobacteria</taxon>
        <taxon>Geminicoccales</taxon>
        <taxon>Geminicoccaceae</taxon>
        <taxon>Tistrella</taxon>
    </lineage>
</organism>
<evidence type="ECO:0000256" key="1">
    <source>
        <dbReference type="SAM" id="MobiDB-lite"/>
    </source>
</evidence>
<evidence type="ECO:0000256" key="2">
    <source>
        <dbReference type="SAM" id="Phobius"/>
    </source>
</evidence>
<sequence length="346" mass="36965">MAEDPVLEAAFDWLLRLQDTPEDPAVRAGWQAWRRSDPAHEAAWARVCATWRDLGEAGPLRVTPPQADTLPPVGDTRPQPPRRPMQPRPMQPRPMQRRPMRHRALRRGAMMAAAAAVVAMVAVASVRPGGFAGLGADAATGVAETRRVVLADGSRVELDGRTAIRSRFDDGRREVTLIDGGAFFDVMPDAARPFIVRAGDVAVTVTGTAFDVAADGGRVVVEVASGTVRVAPARGRRVEQLAAGDRLAVDTASGAVTRGRLAPEDVGAWRDGRLFVSGATVAEVVAELRRHQPGWILITDAALGARRVTGLYDLRDPQRALKAMMRPVGGEVRAFGPLLTLVTAAG</sequence>
<dbReference type="PANTHER" id="PTHR30273:SF2">
    <property type="entry name" value="PROTEIN FECR"/>
    <property type="match status" value="1"/>
</dbReference>
<evidence type="ECO:0000313" key="6">
    <source>
        <dbReference type="Proteomes" id="UP000075787"/>
    </source>
</evidence>
<dbReference type="Pfam" id="PF16220">
    <property type="entry name" value="DUF4880"/>
    <property type="match status" value="1"/>
</dbReference>
<gene>
    <name evidence="5" type="ORF">AUP44_20645</name>
</gene>
<dbReference type="PANTHER" id="PTHR30273">
    <property type="entry name" value="PERIPLASMIC SIGNAL SENSOR AND SIGMA FACTOR ACTIVATOR FECR-RELATED"/>
    <property type="match status" value="1"/>
</dbReference>
<evidence type="ECO:0000259" key="4">
    <source>
        <dbReference type="Pfam" id="PF16220"/>
    </source>
</evidence>
<feature type="domain" description="FecR protein" evidence="3">
    <location>
        <begin position="138"/>
        <end position="229"/>
    </location>
</feature>
<dbReference type="GeneID" id="97243507"/>
<dbReference type="InterPro" id="IPR032623">
    <property type="entry name" value="FecR_N"/>
</dbReference>
<keyword evidence="2" id="KW-0472">Membrane</keyword>
<keyword evidence="2" id="KW-1133">Transmembrane helix</keyword>
<proteinExistence type="predicted"/>
<dbReference type="InterPro" id="IPR006860">
    <property type="entry name" value="FecR"/>
</dbReference>
<feature type="region of interest" description="Disordered" evidence="1">
    <location>
        <begin position="57"/>
        <end position="98"/>
    </location>
</feature>
<feature type="transmembrane region" description="Helical" evidence="2">
    <location>
        <begin position="104"/>
        <end position="124"/>
    </location>
</feature>
<feature type="compositionally biased region" description="Pro residues" evidence="1">
    <location>
        <begin position="78"/>
        <end position="92"/>
    </location>
</feature>
<dbReference type="EMBL" id="LPZR01000028">
    <property type="protein sequence ID" value="KYO57320.1"/>
    <property type="molecule type" value="Genomic_DNA"/>
</dbReference>